<dbReference type="InterPro" id="IPR046848">
    <property type="entry name" value="E_motif"/>
</dbReference>
<dbReference type="PANTHER" id="PTHR24015">
    <property type="entry name" value="OS07G0578800 PROTEIN-RELATED"/>
    <property type="match status" value="1"/>
</dbReference>
<dbReference type="Pfam" id="PF20431">
    <property type="entry name" value="E_motif"/>
    <property type="match status" value="1"/>
</dbReference>
<evidence type="ECO:0000313" key="3">
    <source>
        <dbReference type="EMBL" id="KAK2993162.1"/>
    </source>
</evidence>
<feature type="repeat" description="PPR" evidence="2">
    <location>
        <begin position="142"/>
        <end position="176"/>
    </location>
</feature>
<comment type="caution">
    <text evidence="3">The sequence shown here is derived from an EMBL/GenBank/DDBJ whole genome shotgun (WGS) entry which is preliminary data.</text>
</comment>
<feature type="repeat" description="PPR" evidence="2">
    <location>
        <begin position="480"/>
        <end position="514"/>
    </location>
</feature>
<accession>A0AA88RXU1</accession>
<dbReference type="PANTHER" id="PTHR24015:SF344">
    <property type="entry name" value="OS07G0203900 PROTEIN"/>
    <property type="match status" value="1"/>
</dbReference>
<dbReference type="EMBL" id="JAVXUO010000340">
    <property type="protein sequence ID" value="KAK2993162.1"/>
    <property type="molecule type" value="Genomic_DNA"/>
</dbReference>
<dbReference type="NCBIfam" id="TIGR00756">
    <property type="entry name" value="PPR"/>
    <property type="match status" value="5"/>
</dbReference>
<evidence type="ECO:0000256" key="2">
    <source>
        <dbReference type="PROSITE-ProRule" id="PRU00708"/>
    </source>
</evidence>
<organism evidence="3 4">
    <name type="scientific">Escallonia rubra</name>
    <dbReference type="NCBI Taxonomy" id="112253"/>
    <lineage>
        <taxon>Eukaryota</taxon>
        <taxon>Viridiplantae</taxon>
        <taxon>Streptophyta</taxon>
        <taxon>Embryophyta</taxon>
        <taxon>Tracheophyta</taxon>
        <taxon>Spermatophyta</taxon>
        <taxon>Magnoliopsida</taxon>
        <taxon>eudicotyledons</taxon>
        <taxon>Gunneridae</taxon>
        <taxon>Pentapetalae</taxon>
        <taxon>asterids</taxon>
        <taxon>campanulids</taxon>
        <taxon>Escalloniales</taxon>
        <taxon>Escalloniaceae</taxon>
        <taxon>Escallonia</taxon>
    </lineage>
</organism>
<dbReference type="InterPro" id="IPR002885">
    <property type="entry name" value="PPR_rpt"/>
</dbReference>
<keyword evidence="1" id="KW-0677">Repeat</keyword>
<dbReference type="FunFam" id="1.25.40.10:FF:001093">
    <property type="entry name" value="Pentatricopeptide repeat-containing protein At2g34400"/>
    <property type="match status" value="1"/>
</dbReference>
<sequence>MRLRLPTGHIRCALQCSLKTANQLLSRALTTHNHHSPYSDRFLTHNSQTLDHKQTKKNAFDLDLLAQLKQHGPSPTPFLVNKIISSCAKSASFCMGIQVHSTVIKMGFDSNLYINSALVDMYGKCGVISSAHQLFDEMPETNVVTWNSLISSYVHSQQPEIALELAMEMLKMGIAPTPSSVSVVLVGCAQLVFKELGIQVHGLSFKAGFQYNVVVGTGLVDMYSKCSSIDDSRRVFDHIPDKNIVTWTSMVTGYAQNQQPEEAMILVRQMMRLGLKPNHVTYNGLLSSFCANDLVHCKQVHCLIIREGLEANGFIAVTLVSKYSECSCSLEDFYKILSIVPLWDQISWNAVIGGFSNLGYGEEALMGFSKMRQSGIEIDFFTFTSILGGMGIILALDEGKQIHALVFKTGYVSNMCIQNGLISMYARCGKIHDAKEVFLLMDERDLISWNSLLSGCAHHGYGREAVELFDQMRISVVKPDLTTFLAVLSACSHVGLLDKGLEYFNLMRDDVSLPPPKVEHYACVVDLYARAGYLYEAESFINNMPIAPGPSVFKSLLSACQVHRNKEVAVRSARNLIDLFPNDPATYILLSNVLATEGYWDDAAGVRKLMCDKGMKKKPAYSWL</sequence>
<dbReference type="GO" id="GO:0003723">
    <property type="term" value="F:RNA binding"/>
    <property type="evidence" value="ECO:0007669"/>
    <property type="project" value="InterPro"/>
</dbReference>
<protein>
    <recommendedName>
        <fullName evidence="5">Pentatricopeptide repeat-containing protein</fullName>
    </recommendedName>
</protein>
<gene>
    <name evidence="3" type="ORF">RJ640_015349</name>
</gene>
<reference evidence="3" key="1">
    <citation type="submission" date="2022-12" db="EMBL/GenBank/DDBJ databases">
        <title>Draft genome assemblies for two species of Escallonia (Escalloniales).</title>
        <authorList>
            <person name="Chanderbali A."/>
            <person name="Dervinis C."/>
            <person name="Anghel I."/>
            <person name="Soltis D."/>
            <person name="Soltis P."/>
            <person name="Zapata F."/>
        </authorList>
    </citation>
    <scope>NUCLEOTIDE SEQUENCE</scope>
    <source>
        <strain evidence="3">UCBG92.1500</strain>
        <tissue evidence="3">Leaf</tissue>
    </source>
</reference>
<dbReference type="PROSITE" id="PS51375">
    <property type="entry name" value="PPR"/>
    <property type="match status" value="5"/>
</dbReference>
<keyword evidence="4" id="KW-1185">Reference proteome</keyword>
<feature type="repeat" description="PPR" evidence="2">
    <location>
        <begin position="344"/>
        <end position="378"/>
    </location>
</feature>
<dbReference type="FunFam" id="1.25.40.10:FF:000285">
    <property type="entry name" value="Pentatricopeptide repeat-containing protein, chloroplastic"/>
    <property type="match status" value="1"/>
</dbReference>
<proteinExistence type="predicted"/>
<feature type="repeat" description="PPR" evidence="2">
    <location>
        <begin position="243"/>
        <end position="277"/>
    </location>
</feature>
<dbReference type="Gene3D" id="1.25.40.10">
    <property type="entry name" value="Tetratricopeptide repeat domain"/>
    <property type="match status" value="4"/>
</dbReference>
<dbReference type="FunFam" id="1.25.40.10:FF:000227">
    <property type="entry name" value="Pentatricopeptide repeat-containing protein At3g13880"/>
    <property type="match status" value="1"/>
</dbReference>
<dbReference type="InterPro" id="IPR011990">
    <property type="entry name" value="TPR-like_helical_dom_sf"/>
</dbReference>
<feature type="repeat" description="PPR" evidence="2">
    <location>
        <begin position="445"/>
        <end position="479"/>
    </location>
</feature>
<dbReference type="Proteomes" id="UP001187471">
    <property type="component" value="Unassembled WGS sequence"/>
</dbReference>
<dbReference type="Pfam" id="PF13041">
    <property type="entry name" value="PPR_2"/>
    <property type="match status" value="4"/>
</dbReference>
<dbReference type="AlphaFoldDB" id="A0AA88RXU1"/>
<evidence type="ECO:0000256" key="1">
    <source>
        <dbReference type="ARBA" id="ARBA00022737"/>
    </source>
</evidence>
<dbReference type="Pfam" id="PF01535">
    <property type="entry name" value="PPR"/>
    <property type="match status" value="2"/>
</dbReference>
<name>A0AA88RXU1_9ASTE</name>
<dbReference type="GO" id="GO:0009451">
    <property type="term" value="P:RNA modification"/>
    <property type="evidence" value="ECO:0007669"/>
    <property type="project" value="InterPro"/>
</dbReference>
<evidence type="ECO:0000313" key="4">
    <source>
        <dbReference type="Proteomes" id="UP001187471"/>
    </source>
</evidence>
<dbReference type="InterPro" id="IPR046960">
    <property type="entry name" value="PPR_At4g14850-like_plant"/>
</dbReference>
<evidence type="ECO:0008006" key="5">
    <source>
        <dbReference type="Google" id="ProtNLM"/>
    </source>
</evidence>